<accession>A0ABN2A2B9</accession>
<proteinExistence type="predicted"/>
<comment type="caution">
    <text evidence="1">The sequence shown here is derived from an EMBL/GenBank/DDBJ whole genome shotgun (WGS) entry which is preliminary data.</text>
</comment>
<sequence>MKPGEVQRPGTTAALGVDVSAFAGRPLAEVFPAITRTVGKGALGNGWSADEAARAKLLAQASAAEIAELYRYGDTTEKLAILKALELEDVEQAVGAQGTALLEDAIRTNDQRLLATALGPYATRHLNTEAFRQAVLKCVFAGVPLAAVHGLPARADDELRRMMADFAAERRAAGRSVPLDLQPYLEG</sequence>
<name>A0ABN2A2B9_9ACTN</name>
<evidence type="ECO:0000313" key="2">
    <source>
        <dbReference type="Proteomes" id="UP001500363"/>
    </source>
</evidence>
<organism evidence="1 2">
    <name type="scientific">Kribbella lupini</name>
    <dbReference type="NCBI Taxonomy" id="291602"/>
    <lineage>
        <taxon>Bacteria</taxon>
        <taxon>Bacillati</taxon>
        <taxon>Actinomycetota</taxon>
        <taxon>Actinomycetes</taxon>
        <taxon>Propionibacteriales</taxon>
        <taxon>Kribbellaceae</taxon>
        <taxon>Kribbella</taxon>
    </lineage>
</organism>
<dbReference type="Proteomes" id="UP001500363">
    <property type="component" value="Unassembled WGS sequence"/>
</dbReference>
<reference evidence="1 2" key="1">
    <citation type="journal article" date="2019" name="Int. J. Syst. Evol. Microbiol.">
        <title>The Global Catalogue of Microorganisms (GCM) 10K type strain sequencing project: providing services to taxonomists for standard genome sequencing and annotation.</title>
        <authorList>
            <consortium name="The Broad Institute Genomics Platform"/>
            <consortium name="The Broad Institute Genome Sequencing Center for Infectious Disease"/>
            <person name="Wu L."/>
            <person name="Ma J."/>
        </authorList>
    </citation>
    <scope>NUCLEOTIDE SEQUENCE [LARGE SCALE GENOMIC DNA]</scope>
    <source>
        <strain evidence="1 2">JCM 14303</strain>
    </source>
</reference>
<keyword evidence="2" id="KW-1185">Reference proteome</keyword>
<dbReference type="NCBIfam" id="NF035938">
    <property type="entry name" value="EboA_domain"/>
    <property type="match status" value="1"/>
</dbReference>
<evidence type="ECO:0000313" key="1">
    <source>
        <dbReference type="EMBL" id="GAA1509534.1"/>
    </source>
</evidence>
<dbReference type="InterPro" id="IPR047715">
    <property type="entry name" value="EboA_dom"/>
</dbReference>
<dbReference type="RefSeq" id="WP_344168094.1">
    <property type="nucleotide sequence ID" value="NZ_BAAANC010000001.1"/>
</dbReference>
<gene>
    <name evidence="1" type="ORF">GCM10009741_03100</name>
</gene>
<dbReference type="EMBL" id="BAAANC010000001">
    <property type="protein sequence ID" value="GAA1509534.1"/>
    <property type="molecule type" value="Genomic_DNA"/>
</dbReference>
<protein>
    <submittedName>
        <fullName evidence="1">EboA domain-containing protein</fullName>
    </submittedName>
</protein>